<dbReference type="EMBL" id="JANPWB010000013">
    <property type="protein sequence ID" value="KAJ1104797.1"/>
    <property type="molecule type" value="Genomic_DNA"/>
</dbReference>
<reference evidence="1" key="1">
    <citation type="journal article" date="2022" name="bioRxiv">
        <title>Sequencing and chromosome-scale assembly of the giantPleurodeles waltlgenome.</title>
        <authorList>
            <person name="Brown T."/>
            <person name="Elewa A."/>
            <person name="Iarovenko S."/>
            <person name="Subramanian E."/>
            <person name="Araus A.J."/>
            <person name="Petzold A."/>
            <person name="Susuki M."/>
            <person name="Suzuki K.-i.T."/>
            <person name="Hayashi T."/>
            <person name="Toyoda A."/>
            <person name="Oliveira C."/>
            <person name="Osipova E."/>
            <person name="Leigh N.D."/>
            <person name="Simon A."/>
            <person name="Yun M.H."/>
        </authorList>
    </citation>
    <scope>NUCLEOTIDE SEQUENCE</scope>
    <source>
        <strain evidence="1">20211129_DDA</strain>
        <tissue evidence="1">Liver</tissue>
    </source>
</reference>
<organism evidence="1 2">
    <name type="scientific">Pleurodeles waltl</name>
    <name type="common">Iberian ribbed newt</name>
    <dbReference type="NCBI Taxonomy" id="8319"/>
    <lineage>
        <taxon>Eukaryota</taxon>
        <taxon>Metazoa</taxon>
        <taxon>Chordata</taxon>
        <taxon>Craniata</taxon>
        <taxon>Vertebrata</taxon>
        <taxon>Euteleostomi</taxon>
        <taxon>Amphibia</taxon>
        <taxon>Batrachia</taxon>
        <taxon>Caudata</taxon>
        <taxon>Salamandroidea</taxon>
        <taxon>Salamandridae</taxon>
        <taxon>Pleurodelinae</taxon>
        <taxon>Pleurodeles</taxon>
    </lineage>
</organism>
<comment type="caution">
    <text evidence="1">The sequence shown here is derived from an EMBL/GenBank/DDBJ whole genome shotgun (WGS) entry which is preliminary data.</text>
</comment>
<dbReference type="Proteomes" id="UP001066276">
    <property type="component" value="Chromosome 9"/>
</dbReference>
<name>A0AAV7MN65_PLEWA</name>
<keyword evidence="2" id="KW-1185">Reference proteome</keyword>
<protein>
    <submittedName>
        <fullName evidence="1">Uncharacterized protein</fullName>
    </submittedName>
</protein>
<evidence type="ECO:0000313" key="1">
    <source>
        <dbReference type="EMBL" id="KAJ1104797.1"/>
    </source>
</evidence>
<sequence length="80" mass="8848">MLQQPLFPRRGIRATFFRVRRNSSAARYHQTAPAVLQATSDAINHGAHIRVFCDRCSLQYSAAAATAACHAPRVPEQEAL</sequence>
<accession>A0AAV7MN65</accession>
<dbReference type="AlphaFoldDB" id="A0AAV7MN65"/>
<evidence type="ECO:0000313" key="2">
    <source>
        <dbReference type="Proteomes" id="UP001066276"/>
    </source>
</evidence>
<proteinExistence type="predicted"/>
<gene>
    <name evidence="1" type="ORF">NDU88_002206</name>
</gene>